<reference evidence="6 7" key="1">
    <citation type="submission" date="2020-07" db="EMBL/GenBank/DDBJ databases">
        <title>Sequencing the genomes of 1000 actinobacteria strains.</title>
        <authorList>
            <person name="Klenk H.-P."/>
        </authorList>
    </citation>
    <scope>NUCLEOTIDE SEQUENCE [LARGE SCALE GENOMIC DNA]</scope>
    <source>
        <strain evidence="6 7">DSM 42178</strain>
    </source>
</reference>
<name>A0A852ZZ22_9ACTN</name>
<keyword evidence="3" id="KW-0804">Transcription</keyword>
<dbReference type="Pfam" id="PF00440">
    <property type="entry name" value="TetR_N"/>
    <property type="match status" value="1"/>
</dbReference>
<dbReference type="SUPFAM" id="SSF48498">
    <property type="entry name" value="Tetracyclin repressor-like, C-terminal domain"/>
    <property type="match status" value="1"/>
</dbReference>
<dbReference type="Gene3D" id="1.10.357.10">
    <property type="entry name" value="Tetracycline Repressor, domain 2"/>
    <property type="match status" value="1"/>
</dbReference>
<dbReference type="EMBL" id="JACBZD010000001">
    <property type="protein sequence ID" value="NYI03522.1"/>
    <property type="molecule type" value="Genomic_DNA"/>
</dbReference>
<evidence type="ECO:0000256" key="4">
    <source>
        <dbReference type="PROSITE-ProRule" id="PRU00335"/>
    </source>
</evidence>
<evidence type="ECO:0000256" key="1">
    <source>
        <dbReference type="ARBA" id="ARBA00023015"/>
    </source>
</evidence>
<dbReference type="InterPro" id="IPR050109">
    <property type="entry name" value="HTH-type_TetR-like_transc_reg"/>
</dbReference>
<accession>A0A852ZZ22</accession>
<keyword evidence="7" id="KW-1185">Reference proteome</keyword>
<dbReference type="SUPFAM" id="SSF46689">
    <property type="entry name" value="Homeodomain-like"/>
    <property type="match status" value="1"/>
</dbReference>
<dbReference type="GO" id="GO:0045892">
    <property type="term" value="P:negative regulation of DNA-templated transcription"/>
    <property type="evidence" value="ECO:0007669"/>
    <property type="project" value="UniProtKB-ARBA"/>
</dbReference>
<dbReference type="PROSITE" id="PS50977">
    <property type="entry name" value="HTH_TETR_2"/>
    <property type="match status" value="1"/>
</dbReference>
<keyword evidence="1" id="KW-0805">Transcription regulation</keyword>
<protein>
    <submittedName>
        <fullName evidence="6">AcrR family transcriptional regulator</fullName>
    </submittedName>
</protein>
<feature type="domain" description="HTH tetR-type" evidence="5">
    <location>
        <begin position="19"/>
        <end position="79"/>
    </location>
</feature>
<evidence type="ECO:0000313" key="6">
    <source>
        <dbReference type="EMBL" id="NYI03522.1"/>
    </source>
</evidence>
<comment type="caution">
    <text evidence="6">The sequence shown here is derived from an EMBL/GenBank/DDBJ whole genome shotgun (WGS) entry which is preliminary data.</text>
</comment>
<dbReference type="PRINTS" id="PR00455">
    <property type="entry name" value="HTHTETR"/>
</dbReference>
<dbReference type="Pfam" id="PF14246">
    <property type="entry name" value="TetR_C_7"/>
    <property type="match status" value="1"/>
</dbReference>
<sequence>MSGAGTRSGAAAAGARGRIDKRWAILDAAFAVFAREGYAQAGVDAIAAEAGVAKATVYNHFGDKETLLRQAVTAHAERALAQNLAAVERLTDRGGELGAMLQDVGYHLLQCYCDERSWALRRLLAAELHQFPDLLDIVQGQVADRVTEALADRLARLALAGRLNTTDALLAAEQFSGLLVGPVEKRSRLGTRQLPDAELRDVVGAAVCTFLRAFAPDGAHARQAGQARQA</sequence>
<dbReference type="InterPro" id="IPR001647">
    <property type="entry name" value="HTH_TetR"/>
</dbReference>
<evidence type="ECO:0000256" key="3">
    <source>
        <dbReference type="ARBA" id="ARBA00023163"/>
    </source>
</evidence>
<dbReference type="Gene3D" id="1.10.10.60">
    <property type="entry name" value="Homeodomain-like"/>
    <property type="match status" value="1"/>
</dbReference>
<evidence type="ECO:0000313" key="7">
    <source>
        <dbReference type="Proteomes" id="UP000567795"/>
    </source>
</evidence>
<gene>
    <name evidence="6" type="ORF">FHU37_000465</name>
</gene>
<dbReference type="Proteomes" id="UP000567795">
    <property type="component" value="Unassembled WGS sequence"/>
</dbReference>
<organism evidence="6 7">
    <name type="scientific">Allostreptomyces psammosilenae</name>
    <dbReference type="NCBI Taxonomy" id="1892865"/>
    <lineage>
        <taxon>Bacteria</taxon>
        <taxon>Bacillati</taxon>
        <taxon>Actinomycetota</taxon>
        <taxon>Actinomycetes</taxon>
        <taxon>Kitasatosporales</taxon>
        <taxon>Streptomycetaceae</taxon>
        <taxon>Allostreptomyces</taxon>
    </lineage>
</organism>
<feature type="DNA-binding region" description="H-T-H motif" evidence="4">
    <location>
        <begin position="42"/>
        <end position="61"/>
    </location>
</feature>
<proteinExistence type="predicted"/>
<dbReference type="InterPro" id="IPR009057">
    <property type="entry name" value="Homeodomain-like_sf"/>
</dbReference>
<dbReference type="RefSeq" id="WP_218903914.1">
    <property type="nucleotide sequence ID" value="NZ_JACBZD010000001.1"/>
</dbReference>
<evidence type="ECO:0000259" key="5">
    <source>
        <dbReference type="PROSITE" id="PS50977"/>
    </source>
</evidence>
<dbReference type="GO" id="GO:0000976">
    <property type="term" value="F:transcription cis-regulatory region binding"/>
    <property type="evidence" value="ECO:0007669"/>
    <property type="project" value="TreeGrafter"/>
</dbReference>
<dbReference type="AlphaFoldDB" id="A0A852ZZ22"/>
<dbReference type="InterPro" id="IPR036271">
    <property type="entry name" value="Tet_transcr_reg_TetR-rel_C_sf"/>
</dbReference>
<keyword evidence="2 4" id="KW-0238">DNA-binding</keyword>
<dbReference type="PANTHER" id="PTHR30055:SF146">
    <property type="entry name" value="HTH-TYPE TRANSCRIPTIONAL DUAL REGULATOR CECR"/>
    <property type="match status" value="1"/>
</dbReference>
<dbReference type="PANTHER" id="PTHR30055">
    <property type="entry name" value="HTH-TYPE TRANSCRIPTIONAL REGULATOR RUTR"/>
    <property type="match status" value="1"/>
</dbReference>
<dbReference type="InterPro" id="IPR039536">
    <property type="entry name" value="TetR_C_Proteobacteria"/>
</dbReference>
<dbReference type="FunFam" id="1.10.10.60:FF:000141">
    <property type="entry name" value="TetR family transcriptional regulator"/>
    <property type="match status" value="1"/>
</dbReference>
<evidence type="ECO:0000256" key="2">
    <source>
        <dbReference type="ARBA" id="ARBA00023125"/>
    </source>
</evidence>
<dbReference type="GO" id="GO:0003700">
    <property type="term" value="F:DNA-binding transcription factor activity"/>
    <property type="evidence" value="ECO:0007669"/>
    <property type="project" value="TreeGrafter"/>
</dbReference>